<dbReference type="Gene3D" id="3.10.129.10">
    <property type="entry name" value="Hotdog Thioesterase"/>
    <property type="match status" value="1"/>
</dbReference>
<dbReference type="KEGG" id="emo:DM558_05055"/>
<organism evidence="2 3">
    <name type="scientific">Entomomonas moraniae</name>
    <dbReference type="NCBI Taxonomy" id="2213226"/>
    <lineage>
        <taxon>Bacteria</taxon>
        <taxon>Pseudomonadati</taxon>
        <taxon>Pseudomonadota</taxon>
        <taxon>Gammaproteobacteria</taxon>
        <taxon>Pseudomonadales</taxon>
        <taxon>Pseudomonadaceae</taxon>
        <taxon>Entomomonas</taxon>
    </lineage>
</organism>
<dbReference type="InterPro" id="IPR054545">
    <property type="entry name" value="ApeI-like"/>
</dbReference>
<dbReference type="PIRSF" id="PIRSF030962">
    <property type="entry name" value="Dehydrase_ECs4332_prd"/>
    <property type="match status" value="1"/>
</dbReference>
<name>A0A3Q9JIE3_9GAMM</name>
<gene>
    <name evidence="2" type="ORF">DM558_05055</name>
</gene>
<accession>A0A3Q9JIE3</accession>
<dbReference type="Proteomes" id="UP000273143">
    <property type="component" value="Chromosome"/>
</dbReference>
<evidence type="ECO:0000313" key="3">
    <source>
        <dbReference type="Proteomes" id="UP000273143"/>
    </source>
</evidence>
<dbReference type="InterPro" id="IPR016962">
    <property type="entry name" value="Dehydrase_ECs4332_prd"/>
</dbReference>
<keyword evidence="3" id="KW-1185">Reference proteome</keyword>
<dbReference type="SUPFAM" id="SSF54637">
    <property type="entry name" value="Thioesterase/thiol ester dehydrase-isomerase"/>
    <property type="match status" value="1"/>
</dbReference>
<sequence>MMLPVFLNPPAISKYSLQLSFTLSKDLFWFAGHFPEQAIFPGVAQIDWVMHYAQTYFNITAFGGIDVVKFQSPLCPEDDVVLTIDWLFEKNKLKFEYAKSNKIASTGQINL</sequence>
<dbReference type="InterPro" id="IPR029069">
    <property type="entry name" value="HotDog_dom_sf"/>
</dbReference>
<dbReference type="EMBL" id="CP029822">
    <property type="protein sequence ID" value="AZS50183.1"/>
    <property type="molecule type" value="Genomic_DNA"/>
</dbReference>
<dbReference type="RefSeq" id="WP_109702865.1">
    <property type="nucleotide sequence ID" value="NZ_CP029822.1"/>
</dbReference>
<evidence type="ECO:0000313" key="2">
    <source>
        <dbReference type="EMBL" id="AZS50183.1"/>
    </source>
</evidence>
<dbReference type="AlphaFoldDB" id="A0A3Q9JIE3"/>
<reference evidence="3" key="1">
    <citation type="submission" date="2018-06" db="EMBL/GenBank/DDBJ databases">
        <title>Complete genome of Pseudomonas insecticola strain QZS01.</title>
        <authorList>
            <person name="Wang J."/>
            <person name="Su Q."/>
        </authorList>
    </citation>
    <scope>NUCLEOTIDE SEQUENCE [LARGE SCALE GENOMIC DNA]</scope>
    <source>
        <strain evidence="3">QZS01</strain>
    </source>
</reference>
<protein>
    <submittedName>
        <fullName evidence="2">Hydroxymyristoyl-ACP dehydratase</fullName>
    </submittedName>
</protein>
<evidence type="ECO:0000259" key="1">
    <source>
        <dbReference type="Pfam" id="PF22818"/>
    </source>
</evidence>
<dbReference type="Pfam" id="PF22818">
    <property type="entry name" value="ApeI-like"/>
    <property type="match status" value="1"/>
</dbReference>
<proteinExistence type="predicted"/>
<feature type="domain" description="ApeI dehydratase-like" evidence="1">
    <location>
        <begin position="14"/>
        <end position="107"/>
    </location>
</feature>